<dbReference type="SUPFAM" id="SSF52540">
    <property type="entry name" value="P-loop containing nucleoside triphosphate hydrolases"/>
    <property type="match status" value="1"/>
</dbReference>
<keyword evidence="9" id="KW-0460">Magnesium</keyword>
<dbReference type="RefSeq" id="WP_106463390.1">
    <property type="nucleotide sequence ID" value="NZ_PXOQ01000009.1"/>
</dbReference>
<reference evidence="11 12" key="1">
    <citation type="submission" date="2018-03" db="EMBL/GenBank/DDBJ databases">
        <title>Mesoflavibacter sp. HG37 and Mesoflavibacter sp. HG96 sp.nov., two marine bacteria isolated from seawater of Western Pacific Ocean.</title>
        <authorList>
            <person name="Cheng H."/>
            <person name="Wu Y.-H."/>
            <person name="Guo L.-L."/>
            <person name="Xu X.-W."/>
        </authorList>
    </citation>
    <scope>NUCLEOTIDE SEQUENCE [LARGE SCALE GENOMIC DNA]</scope>
    <source>
        <strain evidence="11 12">KCTC 32269</strain>
    </source>
</reference>
<dbReference type="Pfam" id="PF02367">
    <property type="entry name" value="TsaE"/>
    <property type="match status" value="1"/>
</dbReference>
<dbReference type="EMBL" id="PXOQ01000009">
    <property type="protein sequence ID" value="PSG88250.1"/>
    <property type="molecule type" value="Genomic_DNA"/>
</dbReference>
<dbReference type="OrthoDB" id="9815896at2"/>
<dbReference type="InterPro" id="IPR027417">
    <property type="entry name" value="P-loop_NTPase"/>
</dbReference>
<comment type="similarity">
    <text evidence="2">Belongs to the TsaE family.</text>
</comment>
<protein>
    <recommendedName>
        <fullName evidence="3">tRNA threonylcarbamoyladenosine biosynthesis protein TsaE</fullName>
    </recommendedName>
    <alternativeName>
        <fullName evidence="10">t(6)A37 threonylcarbamoyladenosine biosynthesis protein TsaE</fullName>
    </alternativeName>
</protein>
<dbReference type="AlphaFoldDB" id="A0A2T1N8P7"/>
<evidence type="ECO:0000313" key="11">
    <source>
        <dbReference type="EMBL" id="PSG88250.1"/>
    </source>
</evidence>
<dbReference type="GO" id="GO:0005737">
    <property type="term" value="C:cytoplasm"/>
    <property type="evidence" value="ECO:0007669"/>
    <property type="project" value="UniProtKB-SubCell"/>
</dbReference>
<dbReference type="GO" id="GO:0005524">
    <property type="term" value="F:ATP binding"/>
    <property type="evidence" value="ECO:0007669"/>
    <property type="project" value="UniProtKB-KW"/>
</dbReference>
<evidence type="ECO:0000256" key="4">
    <source>
        <dbReference type="ARBA" id="ARBA00022490"/>
    </source>
</evidence>
<dbReference type="PANTHER" id="PTHR33540:SF2">
    <property type="entry name" value="TRNA THREONYLCARBAMOYLADENOSINE BIOSYNTHESIS PROTEIN TSAE"/>
    <property type="match status" value="1"/>
</dbReference>
<sequence>MEIVYNLKQIDKAVNFVLEQAKFKTLIFKAEMGTGKTTLIKQLVKALGCEDEVSSPTFSIVNEYEGLTSTIYHFDLYRIEEETELYDFGIETYLDSDAYIFVEWPELLEPLLDNYTEVSIYTNENQDRVLQLKNSN</sequence>
<evidence type="ECO:0000256" key="1">
    <source>
        <dbReference type="ARBA" id="ARBA00004496"/>
    </source>
</evidence>
<evidence type="ECO:0000256" key="7">
    <source>
        <dbReference type="ARBA" id="ARBA00022741"/>
    </source>
</evidence>
<comment type="subcellular location">
    <subcellularLocation>
        <location evidence="1">Cytoplasm</location>
    </subcellularLocation>
</comment>
<dbReference type="InterPro" id="IPR003442">
    <property type="entry name" value="T6A_TsaE"/>
</dbReference>
<keyword evidence="8" id="KW-0067">ATP-binding</keyword>
<name>A0A2T1N8P7_9FLAO</name>
<dbReference type="CDD" id="cd02019">
    <property type="entry name" value="NK"/>
    <property type="match status" value="1"/>
</dbReference>
<keyword evidence="11" id="KW-0808">Transferase</keyword>
<keyword evidence="7" id="KW-0547">Nucleotide-binding</keyword>
<dbReference type="NCBIfam" id="TIGR00150">
    <property type="entry name" value="T6A_YjeE"/>
    <property type="match status" value="1"/>
</dbReference>
<evidence type="ECO:0000256" key="3">
    <source>
        <dbReference type="ARBA" id="ARBA00019010"/>
    </source>
</evidence>
<dbReference type="GO" id="GO:0046872">
    <property type="term" value="F:metal ion binding"/>
    <property type="evidence" value="ECO:0007669"/>
    <property type="project" value="UniProtKB-KW"/>
</dbReference>
<dbReference type="Proteomes" id="UP000238426">
    <property type="component" value="Unassembled WGS sequence"/>
</dbReference>
<dbReference type="Gene3D" id="3.40.50.300">
    <property type="entry name" value="P-loop containing nucleotide triphosphate hydrolases"/>
    <property type="match status" value="1"/>
</dbReference>
<organism evidence="11 12">
    <name type="scientific">Aurantibacter aestuarii</name>
    <dbReference type="NCBI Taxonomy" id="1266046"/>
    <lineage>
        <taxon>Bacteria</taxon>
        <taxon>Pseudomonadati</taxon>
        <taxon>Bacteroidota</taxon>
        <taxon>Flavobacteriia</taxon>
        <taxon>Flavobacteriales</taxon>
        <taxon>Flavobacteriaceae</taxon>
        <taxon>Aurantibacter</taxon>
    </lineage>
</organism>
<keyword evidence="4" id="KW-0963">Cytoplasm</keyword>
<proteinExistence type="inferred from homology"/>
<accession>A0A2T1N8P7</accession>
<gene>
    <name evidence="11" type="ORF">C7H52_08055</name>
</gene>
<keyword evidence="12" id="KW-1185">Reference proteome</keyword>
<evidence type="ECO:0000256" key="9">
    <source>
        <dbReference type="ARBA" id="ARBA00022842"/>
    </source>
</evidence>
<evidence type="ECO:0000313" key="12">
    <source>
        <dbReference type="Proteomes" id="UP000238426"/>
    </source>
</evidence>
<evidence type="ECO:0000256" key="2">
    <source>
        <dbReference type="ARBA" id="ARBA00007599"/>
    </source>
</evidence>
<evidence type="ECO:0000256" key="8">
    <source>
        <dbReference type="ARBA" id="ARBA00022840"/>
    </source>
</evidence>
<keyword evidence="6" id="KW-0479">Metal-binding</keyword>
<keyword evidence="5" id="KW-0819">tRNA processing</keyword>
<evidence type="ECO:0000256" key="10">
    <source>
        <dbReference type="ARBA" id="ARBA00032441"/>
    </source>
</evidence>
<dbReference type="GO" id="GO:0002949">
    <property type="term" value="P:tRNA threonylcarbamoyladenosine modification"/>
    <property type="evidence" value="ECO:0007669"/>
    <property type="project" value="InterPro"/>
</dbReference>
<dbReference type="GO" id="GO:0016740">
    <property type="term" value="F:transferase activity"/>
    <property type="evidence" value="ECO:0007669"/>
    <property type="project" value="UniProtKB-KW"/>
</dbReference>
<dbReference type="PANTHER" id="PTHR33540">
    <property type="entry name" value="TRNA THREONYLCARBAMOYLADENOSINE BIOSYNTHESIS PROTEIN TSAE"/>
    <property type="match status" value="1"/>
</dbReference>
<comment type="caution">
    <text evidence="11">The sequence shown here is derived from an EMBL/GenBank/DDBJ whole genome shotgun (WGS) entry which is preliminary data.</text>
</comment>
<evidence type="ECO:0000256" key="5">
    <source>
        <dbReference type="ARBA" id="ARBA00022694"/>
    </source>
</evidence>
<evidence type="ECO:0000256" key="6">
    <source>
        <dbReference type="ARBA" id="ARBA00022723"/>
    </source>
</evidence>